<dbReference type="GO" id="GO:0042956">
    <property type="term" value="P:maltodextrin transmembrane transport"/>
    <property type="evidence" value="ECO:0007669"/>
    <property type="project" value="TreeGrafter"/>
</dbReference>
<keyword evidence="2" id="KW-0813">Transport</keyword>
<evidence type="ECO:0000256" key="4">
    <source>
        <dbReference type="SAM" id="MobiDB-lite"/>
    </source>
</evidence>
<gene>
    <name evidence="5" type="ORF">SE17_32350</name>
</gene>
<comment type="caution">
    <text evidence="5">The sequence shown here is derived from an EMBL/GenBank/DDBJ whole genome shotgun (WGS) entry which is preliminary data.</text>
</comment>
<protein>
    <submittedName>
        <fullName evidence="5">ABC transporter substrate-binding protein</fullName>
    </submittedName>
</protein>
<organism evidence="5 6">
    <name type="scientific">Kouleothrix aurantiaca</name>
    <dbReference type="NCBI Taxonomy" id="186479"/>
    <lineage>
        <taxon>Bacteria</taxon>
        <taxon>Bacillati</taxon>
        <taxon>Chloroflexota</taxon>
        <taxon>Chloroflexia</taxon>
        <taxon>Chloroflexales</taxon>
        <taxon>Roseiflexineae</taxon>
        <taxon>Roseiflexaceae</taxon>
        <taxon>Kouleothrix</taxon>
    </lineage>
</organism>
<feature type="non-terminal residue" evidence="5">
    <location>
        <position position="1"/>
    </location>
</feature>
<evidence type="ECO:0000313" key="5">
    <source>
        <dbReference type="EMBL" id="KPV49487.1"/>
    </source>
</evidence>
<dbReference type="Gene3D" id="3.40.190.10">
    <property type="entry name" value="Periplasmic binding protein-like II"/>
    <property type="match status" value="2"/>
</dbReference>
<sequence length="307" mass="33013">AASERQALLPAAVGGAQARGADGAQHLYGLPISTDTLALFYDKRNLLRAPEDTDTLISNAHGLGDPAAPRWGLAFNLSLDNTIGYLYAAGGRIFDDKGALVLGSTGRAGAERWLSWLKQLHDDPQLLARSDSSIEIDRELKGGRVLISVDWAHQLSFYRSLWGENLGVAPLPRLAATNQPPQPYLRSDVLAINSRAAAAERAAALAFLAYMASAEAQAVLLQSDIQPARDGLKLNEIGLDAAQIGAADVFRNQGRQALPMPNSPTRELVRRELAQLQRQVLRGDASPADAITETDTRLREQIGTAQP</sequence>
<reference evidence="5 6" key="1">
    <citation type="submission" date="2015-09" db="EMBL/GenBank/DDBJ databases">
        <title>Draft genome sequence of Kouleothrix aurantiaca JCM 19913.</title>
        <authorList>
            <person name="Hemp J."/>
        </authorList>
    </citation>
    <scope>NUCLEOTIDE SEQUENCE [LARGE SCALE GENOMIC DNA]</scope>
    <source>
        <strain evidence="5 6">COM-B</strain>
    </source>
</reference>
<evidence type="ECO:0000256" key="3">
    <source>
        <dbReference type="ARBA" id="ARBA00022729"/>
    </source>
</evidence>
<dbReference type="SUPFAM" id="SSF53850">
    <property type="entry name" value="Periplasmic binding protein-like II"/>
    <property type="match status" value="1"/>
</dbReference>
<dbReference type="EMBL" id="LJCR01001938">
    <property type="protein sequence ID" value="KPV49487.1"/>
    <property type="molecule type" value="Genomic_DNA"/>
</dbReference>
<dbReference type="GO" id="GO:1901982">
    <property type="term" value="F:maltose binding"/>
    <property type="evidence" value="ECO:0007669"/>
    <property type="project" value="TreeGrafter"/>
</dbReference>
<keyword evidence="3" id="KW-0732">Signal</keyword>
<dbReference type="Pfam" id="PF13416">
    <property type="entry name" value="SBP_bac_8"/>
    <property type="match status" value="1"/>
</dbReference>
<dbReference type="Proteomes" id="UP000050509">
    <property type="component" value="Unassembled WGS sequence"/>
</dbReference>
<keyword evidence="6" id="KW-1185">Reference proteome</keyword>
<dbReference type="InterPro" id="IPR006059">
    <property type="entry name" value="SBP"/>
</dbReference>
<dbReference type="AlphaFoldDB" id="A0A0P9DA88"/>
<dbReference type="GO" id="GO:0015768">
    <property type="term" value="P:maltose transport"/>
    <property type="evidence" value="ECO:0007669"/>
    <property type="project" value="TreeGrafter"/>
</dbReference>
<accession>A0A0P9DA88</accession>
<evidence type="ECO:0000256" key="2">
    <source>
        <dbReference type="ARBA" id="ARBA00022448"/>
    </source>
</evidence>
<name>A0A0P9DA88_9CHLR</name>
<dbReference type="GO" id="GO:0055052">
    <property type="term" value="C:ATP-binding cassette (ABC) transporter complex, substrate-binding subunit-containing"/>
    <property type="evidence" value="ECO:0007669"/>
    <property type="project" value="TreeGrafter"/>
</dbReference>
<evidence type="ECO:0000313" key="6">
    <source>
        <dbReference type="Proteomes" id="UP000050509"/>
    </source>
</evidence>
<dbReference type="PANTHER" id="PTHR30061:SF50">
    <property type="entry name" value="MALTOSE_MALTODEXTRIN-BINDING PERIPLASMIC PROTEIN"/>
    <property type="match status" value="1"/>
</dbReference>
<proteinExistence type="inferred from homology"/>
<evidence type="ECO:0000256" key="1">
    <source>
        <dbReference type="ARBA" id="ARBA00008520"/>
    </source>
</evidence>
<comment type="similarity">
    <text evidence="1">Belongs to the bacterial solute-binding protein 1 family.</text>
</comment>
<dbReference type="PANTHER" id="PTHR30061">
    <property type="entry name" value="MALTOSE-BINDING PERIPLASMIC PROTEIN"/>
    <property type="match status" value="1"/>
</dbReference>
<feature type="region of interest" description="Disordered" evidence="4">
    <location>
        <begin position="284"/>
        <end position="307"/>
    </location>
</feature>